<accession>A0A9N8QV66</accession>
<organism evidence="3 4">
    <name type="scientific">Paraburkholderia domus</name>
    <dbReference type="NCBI Taxonomy" id="2793075"/>
    <lineage>
        <taxon>Bacteria</taxon>
        <taxon>Pseudomonadati</taxon>
        <taxon>Pseudomonadota</taxon>
        <taxon>Betaproteobacteria</taxon>
        <taxon>Burkholderiales</taxon>
        <taxon>Burkholderiaceae</taxon>
        <taxon>Paraburkholderia</taxon>
    </lineage>
</organism>
<dbReference type="EMBL" id="CAJNAS010000003">
    <property type="protein sequence ID" value="CAE6874481.1"/>
    <property type="molecule type" value="Genomic_DNA"/>
</dbReference>
<evidence type="ECO:0000256" key="1">
    <source>
        <dbReference type="SAM" id="MobiDB-lite"/>
    </source>
</evidence>
<dbReference type="Pfam" id="PF13410">
    <property type="entry name" value="GST_C_2"/>
    <property type="match status" value="1"/>
</dbReference>
<feature type="region of interest" description="Disordered" evidence="1">
    <location>
        <begin position="80"/>
        <end position="101"/>
    </location>
</feature>
<proteinExistence type="predicted"/>
<gene>
    <name evidence="3" type="ORF">R70211_01561</name>
</gene>
<evidence type="ECO:0000313" key="3">
    <source>
        <dbReference type="EMBL" id="CAE6874481.1"/>
    </source>
</evidence>
<dbReference type="PROSITE" id="PS50405">
    <property type="entry name" value="GST_CTER"/>
    <property type="match status" value="1"/>
</dbReference>
<dbReference type="InterPro" id="IPR036282">
    <property type="entry name" value="Glutathione-S-Trfase_C_sf"/>
</dbReference>
<dbReference type="CDD" id="cd00299">
    <property type="entry name" value="GST_C_family"/>
    <property type="match status" value="1"/>
</dbReference>
<dbReference type="AlphaFoldDB" id="A0A9N8QV66"/>
<feature type="compositionally biased region" description="Polar residues" evidence="1">
    <location>
        <begin position="84"/>
        <end position="101"/>
    </location>
</feature>
<keyword evidence="4" id="KW-1185">Reference proteome</keyword>
<feature type="domain" description="GST C-terminal" evidence="2">
    <location>
        <begin position="1"/>
        <end position="101"/>
    </location>
</feature>
<protein>
    <recommendedName>
        <fullName evidence="2">GST C-terminal domain-containing protein</fullName>
    </recommendedName>
</protein>
<dbReference type="Gene3D" id="1.20.1050.10">
    <property type="match status" value="1"/>
</dbReference>
<comment type="caution">
    <text evidence="3">The sequence shown here is derived from an EMBL/GenBank/DDBJ whole genome shotgun (WGS) entry which is preliminary data.</text>
</comment>
<reference evidence="3" key="1">
    <citation type="submission" date="2021-02" db="EMBL/GenBank/DDBJ databases">
        <authorList>
            <person name="Vanwijnsberghe S."/>
        </authorList>
    </citation>
    <scope>NUCLEOTIDE SEQUENCE</scope>
    <source>
        <strain evidence="3">R-70211</strain>
    </source>
</reference>
<sequence length="101" mass="11439">MRWLSWNSQHFYRHAGSLYFEHIIKPAFGLGEPDPSKVAEGQGWFRKHAGVLDQHLKGRQWLLGDGLTIADFSVATHAERGRRSSQLRNSPARSALTITAR</sequence>
<evidence type="ECO:0000259" key="2">
    <source>
        <dbReference type="PROSITE" id="PS50405"/>
    </source>
</evidence>
<dbReference type="InterPro" id="IPR010987">
    <property type="entry name" value="Glutathione-S-Trfase_C-like"/>
</dbReference>
<name>A0A9N8QV66_9BURK</name>
<dbReference type="Proteomes" id="UP000675121">
    <property type="component" value="Unassembled WGS sequence"/>
</dbReference>
<evidence type="ECO:0000313" key="4">
    <source>
        <dbReference type="Proteomes" id="UP000675121"/>
    </source>
</evidence>
<dbReference type="SUPFAM" id="SSF47616">
    <property type="entry name" value="GST C-terminal domain-like"/>
    <property type="match status" value="1"/>
</dbReference>